<dbReference type="NCBIfam" id="NF004790">
    <property type="entry name" value="PRK06136.1"/>
    <property type="match status" value="1"/>
</dbReference>
<keyword evidence="2" id="KW-0489">Methyltransferase</keyword>
<dbReference type="InterPro" id="IPR035996">
    <property type="entry name" value="4pyrrol_Methylase_sf"/>
</dbReference>
<dbReference type="GO" id="GO:0032259">
    <property type="term" value="P:methylation"/>
    <property type="evidence" value="ECO:0007669"/>
    <property type="project" value="UniProtKB-KW"/>
</dbReference>
<dbReference type="Gene3D" id="3.40.1010.10">
    <property type="entry name" value="Cobalt-precorrin-4 Transmethylase, Domain 1"/>
    <property type="match status" value="1"/>
</dbReference>
<evidence type="ECO:0000256" key="6">
    <source>
        <dbReference type="SAM" id="Phobius"/>
    </source>
</evidence>
<keyword evidence="4" id="KW-0949">S-adenosyl-L-methionine</keyword>
<dbReference type="InterPro" id="IPR003043">
    <property type="entry name" value="Uropor_MeTrfase_CS"/>
</dbReference>
<evidence type="ECO:0000256" key="5">
    <source>
        <dbReference type="ARBA" id="ARBA00023244"/>
    </source>
</evidence>
<dbReference type="FunFam" id="3.40.1010.10:FF:000001">
    <property type="entry name" value="Siroheme synthase"/>
    <property type="match status" value="1"/>
</dbReference>
<feature type="transmembrane region" description="Helical" evidence="6">
    <location>
        <begin position="6"/>
        <end position="26"/>
    </location>
</feature>
<keyword evidence="6" id="KW-1133">Transmembrane helix</keyword>
<dbReference type="InterPro" id="IPR006366">
    <property type="entry name" value="CobA/CysG_C"/>
</dbReference>
<dbReference type="EMBL" id="HBIN01009312">
    <property type="protein sequence ID" value="CAE0436678.1"/>
    <property type="molecule type" value="Transcribed_RNA"/>
</dbReference>
<dbReference type="GO" id="GO:0004851">
    <property type="term" value="F:uroporphyrin-III C-methyltransferase activity"/>
    <property type="evidence" value="ECO:0007669"/>
    <property type="project" value="UniProtKB-EC"/>
</dbReference>
<dbReference type="PANTHER" id="PTHR45790:SF3">
    <property type="entry name" value="S-ADENOSYL-L-METHIONINE-DEPENDENT UROPORPHYRINOGEN III METHYLTRANSFERASE, CHLOROPLASTIC"/>
    <property type="match status" value="1"/>
</dbReference>
<organism evidence="8">
    <name type="scientific">Aplanochytrium stocchinoi</name>
    <dbReference type="NCBI Taxonomy" id="215587"/>
    <lineage>
        <taxon>Eukaryota</taxon>
        <taxon>Sar</taxon>
        <taxon>Stramenopiles</taxon>
        <taxon>Bigyra</taxon>
        <taxon>Labyrinthulomycetes</taxon>
        <taxon>Thraustochytrida</taxon>
        <taxon>Thraustochytriidae</taxon>
        <taxon>Aplanochytrium</taxon>
    </lineage>
</organism>
<feature type="domain" description="Tetrapyrrole methylase" evidence="7">
    <location>
        <begin position="52"/>
        <end position="267"/>
    </location>
</feature>
<reference evidence="8" key="1">
    <citation type="submission" date="2021-01" db="EMBL/GenBank/DDBJ databases">
        <authorList>
            <person name="Corre E."/>
            <person name="Pelletier E."/>
            <person name="Niang G."/>
            <person name="Scheremetjew M."/>
            <person name="Finn R."/>
            <person name="Kale V."/>
            <person name="Holt S."/>
            <person name="Cochrane G."/>
            <person name="Meng A."/>
            <person name="Brown T."/>
            <person name="Cohen L."/>
        </authorList>
    </citation>
    <scope>NUCLEOTIDE SEQUENCE</scope>
    <source>
        <strain evidence="8">GSBS06</strain>
    </source>
</reference>
<dbReference type="InterPro" id="IPR050161">
    <property type="entry name" value="Siro_Cobalamin_biosynth"/>
</dbReference>
<evidence type="ECO:0000259" key="7">
    <source>
        <dbReference type="Pfam" id="PF00590"/>
    </source>
</evidence>
<dbReference type="InterPro" id="IPR014777">
    <property type="entry name" value="4pyrrole_Mease_sub1"/>
</dbReference>
<sequence length="314" mass="33609">MVFQNGNFAFGVGVGVGVGVVGFTVLQSSLRKLIQTLFSKKSLEDEVSVETRVYLVGAGPGCADLITVRGLRLVREADVIVHDRLIPVDLLDKAKFGAKIINVGKAPNKVRFKQVDINRILVEEARKAARGSLIVRLKGGDPFVFGLGGDEVIALQNANISCEIVPGITSSIAVPACVGIPVTQKIIATSFTVISGHYAPGTQGAADWDNLPKRNSTLVVLMGARNVNSICSYLVESNGWSDSTPVAFIQSGTTVEEKVVTTTLAKAQHEAEKMQLKSPCVIVIGQVCSVLPRLNYRKKVNNKTSVWGNARDPL</sequence>
<dbReference type="InterPro" id="IPR000878">
    <property type="entry name" value="4pyrrol_Mease"/>
</dbReference>
<dbReference type="EC" id="2.1.1.107" evidence="1"/>
<evidence type="ECO:0000256" key="2">
    <source>
        <dbReference type="ARBA" id="ARBA00022603"/>
    </source>
</evidence>
<evidence type="ECO:0000313" key="8">
    <source>
        <dbReference type="EMBL" id="CAE0436678.1"/>
    </source>
</evidence>
<evidence type="ECO:0000256" key="3">
    <source>
        <dbReference type="ARBA" id="ARBA00022679"/>
    </source>
</evidence>
<proteinExistence type="predicted"/>
<dbReference type="CDD" id="cd11642">
    <property type="entry name" value="SUMT"/>
    <property type="match status" value="1"/>
</dbReference>
<evidence type="ECO:0000256" key="4">
    <source>
        <dbReference type="ARBA" id="ARBA00022691"/>
    </source>
</evidence>
<accession>A0A7S3LQU6</accession>
<gene>
    <name evidence="8" type="ORF">ASTO00021_LOCUS6930</name>
</gene>
<keyword evidence="3" id="KW-0808">Transferase</keyword>
<evidence type="ECO:0000256" key="1">
    <source>
        <dbReference type="ARBA" id="ARBA00012162"/>
    </source>
</evidence>
<keyword evidence="6" id="KW-0472">Membrane</keyword>
<dbReference type="GO" id="GO:0019354">
    <property type="term" value="P:siroheme biosynthetic process"/>
    <property type="evidence" value="ECO:0007669"/>
    <property type="project" value="InterPro"/>
</dbReference>
<keyword evidence="5" id="KW-0627">Porphyrin biosynthesis</keyword>
<name>A0A7S3LQU6_9STRA</name>
<protein>
    <recommendedName>
        <fullName evidence="1">uroporphyrinogen-III C-methyltransferase</fullName>
        <ecNumber evidence="1">2.1.1.107</ecNumber>
    </recommendedName>
</protein>
<dbReference type="AlphaFoldDB" id="A0A7S3LQU6"/>
<keyword evidence="6" id="KW-0812">Transmembrane</keyword>
<dbReference type="NCBIfam" id="TIGR01469">
    <property type="entry name" value="cobA_cysG_Cterm"/>
    <property type="match status" value="1"/>
</dbReference>
<dbReference type="SUPFAM" id="SSF53790">
    <property type="entry name" value="Tetrapyrrole methylase"/>
    <property type="match status" value="1"/>
</dbReference>
<dbReference type="PANTHER" id="PTHR45790">
    <property type="entry name" value="SIROHEME SYNTHASE-RELATED"/>
    <property type="match status" value="1"/>
</dbReference>
<dbReference type="InterPro" id="IPR014776">
    <property type="entry name" value="4pyrrole_Mease_sub2"/>
</dbReference>
<dbReference type="Gene3D" id="3.30.950.10">
    <property type="entry name" value="Methyltransferase, Cobalt-precorrin-4 Transmethylase, Domain 2"/>
    <property type="match status" value="1"/>
</dbReference>
<dbReference type="PROSITE" id="PS00839">
    <property type="entry name" value="SUMT_1"/>
    <property type="match status" value="1"/>
</dbReference>
<dbReference type="Pfam" id="PF00590">
    <property type="entry name" value="TP_methylase"/>
    <property type="match status" value="1"/>
</dbReference>